<feature type="domain" description="Cytochrome c" evidence="5">
    <location>
        <begin position="2"/>
        <end position="111"/>
    </location>
</feature>
<keyword evidence="7" id="KW-1185">Reference proteome</keyword>
<evidence type="ECO:0000256" key="2">
    <source>
        <dbReference type="ARBA" id="ARBA00022723"/>
    </source>
</evidence>
<dbReference type="SUPFAM" id="SSF46626">
    <property type="entry name" value="Cytochrome c"/>
    <property type="match status" value="1"/>
</dbReference>
<evidence type="ECO:0000256" key="1">
    <source>
        <dbReference type="ARBA" id="ARBA00022617"/>
    </source>
</evidence>
<dbReference type="KEGG" id="rpon:G3256_14900"/>
<proteinExistence type="predicted"/>
<dbReference type="GO" id="GO:0046872">
    <property type="term" value="F:metal ion binding"/>
    <property type="evidence" value="ECO:0007669"/>
    <property type="project" value="UniProtKB-KW"/>
</dbReference>
<accession>A0A858SZ27</accession>
<evidence type="ECO:0000259" key="5">
    <source>
        <dbReference type="PROSITE" id="PS51007"/>
    </source>
</evidence>
<evidence type="ECO:0000256" key="4">
    <source>
        <dbReference type="PROSITE-ProRule" id="PRU00433"/>
    </source>
</evidence>
<dbReference type="Gene3D" id="1.10.760.10">
    <property type="entry name" value="Cytochrome c-like domain"/>
    <property type="match status" value="1"/>
</dbReference>
<keyword evidence="2 4" id="KW-0479">Metal-binding</keyword>
<dbReference type="Pfam" id="PF00034">
    <property type="entry name" value="Cytochrom_C"/>
    <property type="match status" value="1"/>
</dbReference>
<organism evidence="6 7">
    <name type="scientific">Roseobacter ponti</name>
    <dbReference type="NCBI Taxonomy" id="1891787"/>
    <lineage>
        <taxon>Bacteria</taxon>
        <taxon>Pseudomonadati</taxon>
        <taxon>Pseudomonadota</taxon>
        <taxon>Alphaproteobacteria</taxon>
        <taxon>Rhodobacterales</taxon>
        <taxon>Roseobacteraceae</taxon>
        <taxon>Roseobacter</taxon>
    </lineage>
</organism>
<gene>
    <name evidence="6" type="ORF">G3256_14900</name>
</gene>
<dbReference type="InterPro" id="IPR009056">
    <property type="entry name" value="Cyt_c-like_dom"/>
</dbReference>
<dbReference type="PROSITE" id="PS51007">
    <property type="entry name" value="CYTC"/>
    <property type="match status" value="1"/>
</dbReference>
<reference evidence="6 7" key="1">
    <citation type="submission" date="2020-02" db="EMBL/GenBank/DDBJ databases">
        <title>Genome sequence of Roseobacter ponti.</title>
        <authorList>
            <person name="Hollensteiner J."/>
            <person name="Schneider D."/>
            <person name="Poehlein A."/>
            <person name="Daniel R."/>
        </authorList>
    </citation>
    <scope>NUCLEOTIDE SEQUENCE [LARGE SCALE GENOMIC DNA]</scope>
    <source>
        <strain evidence="6 7">DSM 106830</strain>
    </source>
</reference>
<evidence type="ECO:0000313" key="6">
    <source>
        <dbReference type="EMBL" id="QJF53248.1"/>
    </source>
</evidence>
<dbReference type="InterPro" id="IPR036909">
    <property type="entry name" value="Cyt_c-like_dom_sf"/>
</dbReference>
<keyword evidence="3 4" id="KW-0408">Iron</keyword>
<sequence length="112" mass="11770">MPTRADGAAFFAQNCVSCHGADGRGAGVAGRELSAKPTDLTTLSAQNGGEFPAARTLSYIYGDTRNSHLSRVMPEFGADMADDLVPVEIDGVLTPTPRELAGLLAYLESIQK</sequence>
<evidence type="ECO:0000256" key="3">
    <source>
        <dbReference type="ARBA" id="ARBA00023004"/>
    </source>
</evidence>
<protein>
    <submittedName>
        <fullName evidence="6">Cytochrome c</fullName>
    </submittedName>
</protein>
<dbReference type="AlphaFoldDB" id="A0A858SZ27"/>
<dbReference type="Proteomes" id="UP000503308">
    <property type="component" value="Chromosome"/>
</dbReference>
<dbReference type="GO" id="GO:0020037">
    <property type="term" value="F:heme binding"/>
    <property type="evidence" value="ECO:0007669"/>
    <property type="project" value="InterPro"/>
</dbReference>
<evidence type="ECO:0000313" key="7">
    <source>
        <dbReference type="Proteomes" id="UP000503308"/>
    </source>
</evidence>
<dbReference type="EMBL" id="CP048788">
    <property type="protein sequence ID" value="QJF53248.1"/>
    <property type="molecule type" value="Genomic_DNA"/>
</dbReference>
<dbReference type="GO" id="GO:0009055">
    <property type="term" value="F:electron transfer activity"/>
    <property type="evidence" value="ECO:0007669"/>
    <property type="project" value="InterPro"/>
</dbReference>
<keyword evidence="1 4" id="KW-0349">Heme</keyword>
<name>A0A858SZ27_9RHOB</name>